<comment type="caution">
    <text evidence="1">The sequence shown here is derived from an EMBL/GenBank/DDBJ whole genome shotgun (WGS) entry which is preliminary data.</text>
</comment>
<evidence type="ECO:0000313" key="2">
    <source>
        <dbReference type="Proteomes" id="UP001527882"/>
    </source>
</evidence>
<dbReference type="Proteomes" id="UP001527882">
    <property type="component" value="Unassembled WGS sequence"/>
</dbReference>
<reference evidence="1 2" key="1">
    <citation type="submission" date="2022-12" db="EMBL/GenBank/DDBJ databases">
        <title>Draft genome sequence of Paenibacillus sp. dW9.</title>
        <authorList>
            <person name="Choi E.-W."/>
            <person name="Kim D.-U."/>
        </authorList>
    </citation>
    <scope>NUCLEOTIDE SEQUENCE [LARGE SCALE GENOMIC DNA]</scope>
    <source>
        <strain evidence="2">dW9</strain>
    </source>
</reference>
<evidence type="ECO:0008006" key="3">
    <source>
        <dbReference type="Google" id="ProtNLM"/>
    </source>
</evidence>
<keyword evidence="2" id="KW-1185">Reference proteome</keyword>
<proteinExistence type="predicted"/>
<evidence type="ECO:0000313" key="1">
    <source>
        <dbReference type="EMBL" id="MCZ8513585.1"/>
    </source>
</evidence>
<name>A0ABT4Q9N0_9BACL</name>
<accession>A0ABT4Q9N0</accession>
<protein>
    <recommendedName>
        <fullName evidence="3">Exosporium protein C</fullName>
    </recommendedName>
</protein>
<dbReference type="RefSeq" id="WP_269882101.1">
    <property type="nucleotide sequence ID" value="NZ_JAQAGZ010000008.1"/>
</dbReference>
<dbReference type="EMBL" id="JAQAGZ010000008">
    <property type="protein sequence ID" value="MCZ8513585.1"/>
    <property type="molecule type" value="Genomic_DNA"/>
</dbReference>
<organism evidence="1 2">
    <name type="scientific">Paenibacillus gyeongsangnamensis</name>
    <dbReference type="NCBI Taxonomy" id="3388067"/>
    <lineage>
        <taxon>Bacteria</taxon>
        <taxon>Bacillati</taxon>
        <taxon>Bacillota</taxon>
        <taxon>Bacilli</taxon>
        <taxon>Bacillales</taxon>
        <taxon>Paenibacillaceae</taxon>
        <taxon>Paenibacillus</taxon>
    </lineage>
</organism>
<sequence length="125" mass="13064">MPFSTGVITNTKAVGTAASNIVVSTRNADASNTSQIVVQIFASVASTVFYPAYVSNFVVAAKSFDVREFFIAGNVAYEVQINVISVSPSNVMVTVTGIDGSGNLVTNQQVLQSELTTITALTPIP</sequence>
<gene>
    <name evidence="1" type="ORF">O9H85_14305</name>
</gene>